<protein>
    <recommendedName>
        <fullName evidence="1">Pyridoxamine 5'-phosphate oxidase N-terminal domain-containing protein</fullName>
    </recommendedName>
</protein>
<dbReference type="OrthoDB" id="539398at2759"/>
<organism evidence="2 3">
    <name type="scientific">Dentipellis fragilis</name>
    <dbReference type="NCBI Taxonomy" id="205917"/>
    <lineage>
        <taxon>Eukaryota</taxon>
        <taxon>Fungi</taxon>
        <taxon>Dikarya</taxon>
        <taxon>Basidiomycota</taxon>
        <taxon>Agaricomycotina</taxon>
        <taxon>Agaricomycetes</taxon>
        <taxon>Russulales</taxon>
        <taxon>Hericiaceae</taxon>
        <taxon>Dentipellis</taxon>
    </lineage>
</organism>
<dbReference type="Pfam" id="PF01243">
    <property type="entry name" value="PNPOx_N"/>
    <property type="match status" value="1"/>
</dbReference>
<keyword evidence="3" id="KW-1185">Reference proteome</keyword>
<dbReference type="InterPro" id="IPR011576">
    <property type="entry name" value="Pyridox_Oxase_N"/>
</dbReference>
<dbReference type="STRING" id="205917.A0A4Y9ZB21"/>
<evidence type="ECO:0000313" key="2">
    <source>
        <dbReference type="EMBL" id="TFY71654.1"/>
    </source>
</evidence>
<proteinExistence type="predicted"/>
<gene>
    <name evidence="2" type="ORF">EVG20_g1338</name>
</gene>
<reference evidence="2 3" key="1">
    <citation type="submission" date="2019-02" db="EMBL/GenBank/DDBJ databases">
        <title>Genome sequencing of the rare red list fungi Dentipellis fragilis.</title>
        <authorList>
            <person name="Buettner E."/>
            <person name="Kellner H."/>
        </authorList>
    </citation>
    <scope>NUCLEOTIDE SEQUENCE [LARGE SCALE GENOMIC DNA]</scope>
    <source>
        <strain evidence="2 3">DSM 105465</strain>
    </source>
</reference>
<dbReference type="PANTHER" id="PTHR39336">
    <property type="entry name" value="PYRIDOXAMINE PHOSPHATE OXIDASE FAMILY PROTEIN (AFU_ORTHOLOGUE AFUA_6G11440)"/>
    <property type="match status" value="1"/>
</dbReference>
<comment type="caution">
    <text evidence="2">The sequence shown here is derived from an EMBL/GenBank/DDBJ whole genome shotgun (WGS) entry which is preliminary data.</text>
</comment>
<name>A0A4Y9ZB21_9AGAM</name>
<dbReference type="SUPFAM" id="SSF50475">
    <property type="entry name" value="FMN-binding split barrel"/>
    <property type="match status" value="1"/>
</dbReference>
<dbReference type="AlphaFoldDB" id="A0A4Y9ZB21"/>
<feature type="domain" description="Pyridoxamine 5'-phosphate oxidase N-terminal" evidence="1">
    <location>
        <begin position="9"/>
        <end position="133"/>
    </location>
</feature>
<sequence>MGKFFDHIPANILEWLPKQHMFWVATAPLAADGHVNVSPKGLEGTFHIIDQNTVWYEDLTGSGVETISHLRENGRITVLFNAFDGPPRICRIFGKGTVREFGTPEYEKLLPPSKRSIGSRSAIVVDVHKVGTSCGYSVPYYEFVGNRDRLMNWNASLEKRDNQLAASCWMGAEAGSAPAKGDEPVDITTTEQYKKAAAADAYPAKAELANSPSHAEKGLVAYWIQENLKSIDGLTGMTSARRAALCRFRRLRSTWWAIRGGRRMQMRR</sequence>
<dbReference type="InterPro" id="IPR012349">
    <property type="entry name" value="Split_barrel_FMN-bd"/>
</dbReference>
<accession>A0A4Y9ZB21</accession>
<dbReference type="EMBL" id="SEOQ01000042">
    <property type="protein sequence ID" value="TFY71654.1"/>
    <property type="molecule type" value="Genomic_DNA"/>
</dbReference>
<dbReference type="Gene3D" id="2.30.110.10">
    <property type="entry name" value="Electron Transport, Fmn-binding Protein, Chain A"/>
    <property type="match status" value="1"/>
</dbReference>
<dbReference type="Proteomes" id="UP000298327">
    <property type="component" value="Unassembled WGS sequence"/>
</dbReference>
<evidence type="ECO:0000313" key="3">
    <source>
        <dbReference type="Proteomes" id="UP000298327"/>
    </source>
</evidence>
<dbReference type="PANTHER" id="PTHR39336:SF3">
    <property type="entry name" value="PYRIDOXAMINE PHOSPHATE OXIDASE"/>
    <property type="match status" value="1"/>
</dbReference>
<evidence type="ECO:0000259" key="1">
    <source>
        <dbReference type="Pfam" id="PF01243"/>
    </source>
</evidence>